<evidence type="ECO:0000256" key="8">
    <source>
        <dbReference type="SAM" id="SignalP"/>
    </source>
</evidence>
<dbReference type="AlphaFoldDB" id="A0AAD3S6I7"/>
<keyword evidence="5 7" id="KW-0472">Membrane</keyword>
<evidence type="ECO:0000256" key="1">
    <source>
        <dbReference type="ARBA" id="ARBA00004127"/>
    </source>
</evidence>
<comment type="caution">
    <text evidence="9">The sequence shown here is derived from an EMBL/GenBank/DDBJ whole genome shotgun (WGS) entry which is preliminary data.</text>
</comment>
<accession>A0AAD3S6I7</accession>
<feature type="transmembrane region" description="Helical" evidence="7">
    <location>
        <begin position="134"/>
        <end position="154"/>
    </location>
</feature>
<evidence type="ECO:0000256" key="6">
    <source>
        <dbReference type="ARBA" id="ARBA00029467"/>
    </source>
</evidence>
<dbReference type="InterPro" id="IPR009606">
    <property type="entry name" value="DEAL/Modifying_wall_lignin1/2"/>
</dbReference>
<evidence type="ECO:0000256" key="3">
    <source>
        <dbReference type="ARBA" id="ARBA00022729"/>
    </source>
</evidence>
<dbReference type="InterPro" id="IPR052222">
    <property type="entry name" value="DESIGUAL"/>
</dbReference>
<evidence type="ECO:0000256" key="7">
    <source>
        <dbReference type="SAM" id="Phobius"/>
    </source>
</evidence>
<dbReference type="GO" id="GO:0012505">
    <property type="term" value="C:endomembrane system"/>
    <property type="evidence" value="ECO:0007669"/>
    <property type="project" value="UniProtKB-SubCell"/>
</dbReference>
<feature type="chain" id="PRO_5042192958" evidence="8">
    <location>
        <begin position="22"/>
        <end position="172"/>
    </location>
</feature>
<keyword evidence="2 7" id="KW-0812">Transmembrane</keyword>
<feature type="transmembrane region" description="Helical" evidence="7">
    <location>
        <begin position="51"/>
        <end position="72"/>
    </location>
</feature>
<dbReference type="EMBL" id="BSYO01000005">
    <property type="protein sequence ID" value="GMH05365.1"/>
    <property type="molecule type" value="Genomic_DNA"/>
</dbReference>
<evidence type="ECO:0000256" key="5">
    <source>
        <dbReference type="ARBA" id="ARBA00023136"/>
    </source>
</evidence>
<feature type="transmembrane region" description="Helical" evidence="7">
    <location>
        <begin position="93"/>
        <end position="114"/>
    </location>
</feature>
<proteinExistence type="inferred from homology"/>
<feature type="signal peptide" evidence="8">
    <location>
        <begin position="1"/>
        <end position="21"/>
    </location>
</feature>
<comment type="subcellular location">
    <subcellularLocation>
        <location evidence="1">Endomembrane system</location>
        <topology evidence="1">Multi-pass membrane protein</topology>
    </subcellularLocation>
</comment>
<sequence length="172" mass="18397">MAKTVGPLICLFLMIMDVVAGILGIEAEIAQDKGKHLKVWIFECRESSHEAYKMGLAAAALLALSHSIGNVLGGCVCICSKEEIGKSSPNRQLAAGSLIFSWIILVIAFSMLVIGTVSNSRPRNTCGFSHRGLLSVGGILCFIHGLFLVAYYVSSTAAAAEEERMNQQRPPA</sequence>
<evidence type="ECO:0000313" key="10">
    <source>
        <dbReference type="Proteomes" id="UP001279734"/>
    </source>
</evidence>
<keyword evidence="10" id="KW-1185">Reference proteome</keyword>
<dbReference type="Pfam" id="PF06749">
    <property type="entry name" value="DUF1218"/>
    <property type="match status" value="1"/>
</dbReference>
<keyword evidence="4 7" id="KW-1133">Transmembrane helix</keyword>
<dbReference type="PANTHER" id="PTHR31769">
    <property type="entry name" value="OS07G0462200 PROTEIN-RELATED"/>
    <property type="match status" value="1"/>
</dbReference>
<evidence type="ECO:0000313" key="9">
    <source>
        <dbReference type="EMBL" id="GMH05365.1"/>
    </source>
</evidence>
<keyword evidence="3 8" id="KW-0732">Signal</keyword>
<dbReference type="Proteomes" id="UP001279734">
    <property type="component" value="Unassembled WGS sequence"/>
</dbReference>
<name>A0AAD3S6I7_NEPGR</name>
<evidence type="ECO:0000256" key="4">
    <source>
        <dbReference type="ARBA" id="ARBA00022989"/>
    </source>
</evidence>
<reference evidence="9" key="1">
    <citation type="submission" date="2023-05" db="EMBL/GenBank/DDBJ databases">
        <title>Nepenthes gracilis genome sequencing.</title>
        <authorList>
            <person name="Fukushima K."/>
        </authorList>
    </citation>
    <scope>NUCLEOTIDE SEQUENCE</scope>
    <source>
        <strain evidence="9">SING2019-196</strain>
    </source>
</reference>
<protein>
    <submittedName>
        <fullName evidence="9">Uncharacterized protein</fullName>
    </submittedName>
</protein>
<organism evidence="9 10">
    <name type="scientific">Nepenthes gracilis</name>
    <name type="common">Slender pitcher plant</name>
    <dbReference type="NCBI Taxonomy" id="150966"/>
    <lineage>
        <taxon>Eukaryota</taxon>
        <taxon>Viridiplantae</taxon>
        <taxon>Streptophyta</taxon>
        <taxon>Embryophyta</taxon>
        <taxon>Tracheophyta</taxon>
        <taxon>Spermatophyta</taxon>
        <taxon>Magnoliopsida</taxon>
        <taxon>eudicotyledons</taxon>
        <taxon>Gunneridae</taxon>
        <taxon>Pentapetalae</taxon>
        <taxon>Caryophyllales</taxon>
        <taxon>Nepenthaceae</taxon>
        <taxon>Nepenthes</taxon>
    </lineage>
</organism>
<comment type="similarity">
    <text evidence="6">Belongs to the DESIGUAL family.</text>
</comment>
<evidence type="ECO:0000256" key="2">
    <source>
        <dbReference type="ARBA" id="ARBA00022692"/>
    </source>
</evidence>
<gene>
    <name evidence="9" type="ORF">Nepgr_007205</name>
</gene>